<dbReference type="PANTHER" id="PTHR15092:SF22">
    <property type="entry name" value="POLY(A)-SPECIFIC RIBONUCLEASE PNLDC1"/>
    <property type="match status" value="1"/>
</dbReference>
<dbReference type="AlphaFoldDB" id="A0AAD9GFC4"/>
<dbReference type="GO" id="GO:0000175">
    <property type="term" value="F:3'-5'-RNA exonuclease activity"/>
    <property type="evidence" value="ECO:0007669"/>
    <property type="project" value="TreeGrafter"/>
</dbReference>
<evidence type="ECO:0000256" key="1">
    <source>
        <dbReference type="ARBA" id="ARBA00008372"/>
    </source>
</evidence>
<name>A0AAD9GFC4_BABDI</name>
<dbReference type="InterPro" id="IPR012337">
    <property type="entry name" value="RNaseH-like_sf"/>
</dbReference>
<dbReference type="InterPro" id="IPR001374">
    <property type="entry name" value="R3H_dom"/>
</dbReference>
<evidence type="ECO:0000259" key="5">
    <source>
        <dbReference type="PROSITE" id="PS51061"/>
    </source>
</evidence>
<dbReference type="InterPro" id="IPR006941">
    <property type="entry name" value="RNase_CAF1"/>
</dbReference>
<dbReference type="PROSITE" id="PS51061">
    <property type="entry name" value="R3H"/>
    <property type="match status" value="1"/>
</dbReference>
<dbReference type="PANTHER" id="PTHR15092">
    <property type="entry name" value="POLY A -SPECIFIC RIBONUCLEASE/TARGET OF EGR1, MEMBER 1"/>
    <property type="match status" value="1"/>
</dbReference>
<dbReference type="Pfam" id="PF04857">
    <property type="entry name" value="CAF1"/>
    <property type="match status" value="1"/>
</dbReference>
<dbReference type="InterPro" id="IPR012677">
    <property type="entry name" value="Nucleotide-bd_a/b_plait_sf"/>
</dbReference>
<dbReference type="GO" id="GO:0003723">
    <property type="term" value="F:RNA binding"/>
    <property type="evidence" value="ECO:0007669"/>
    <property type="project" value="TreeGrafter"/>
</dbReference>
<evidence type="ECO:0000313" key="6">
    <source>
        <dbReference type="EMBL" id="KAK1937352.1"/>
    </source>
</evidence>
<dbReference type="EMBL" id="JAHBMH010000033">
    <property type="protein sequence ID" value="KAK1937352.1"/>
    <property type="molecule type" value="Genomic_DNA"/>
</dbReference>
<dbReference type="SUPFAM" id="SSF53098">
    <property type="entry name" value="Ribonuclease H-like"/>
    <property type="match status" value="1"/>
</dbReference>
<feature type="compositionally biased region" description="Polar residues" evidence="4">
    <location>
        <begin position="51"/>
        <end position="65"/>
    </location>
</feature>
<dbReference type="Proteomes" id="UP001195914">
    <property type="component" value="Unassembled WGS sequence"/>
</dbReference>
<feature type="region of interest" description="Disordered" evidence="4">
    <location>
        <begin position="51"/>
        <end position="73"/>
    </location>
</feature>
<dbReference type="Gene3D" id="3.30.420.10">
    <property type="entry name" value="Ribonuclease H-like superfamily/Ribonuclease H"/>
    <property type="match status" value="2"/>
</dbReference>
<feature type="domain" description="R3H" evidence="5">
    <location>
        <begin position="264"/>
        <end position="329"/>
    </location>
</feature>
<dbReference type="InterPro" id="IPR051181">
    <property type="entry name" value="CAF1_poly(A)_ribonucleases"/>
</dbReference>
<accession>A0AAD9GFC4</accession>
<evidence type="ECO:0000256" key="4">
    <source>
        <dbReference type="SAM" id="MobiDB-lite"/>
    </source>
</evidence>
<dbReference type="InterPro" id="IPR036867">
    <property type="entry name" value="R3H_dom_sf"/>
</dbReference>
<gene>
    <name evidence="6" type="ORF">X943_001177</name>
</gene>
<protein>
    <recommendedName>
        <fullName evidence="2">Poly(A)-specific ribonuclease PARN</fullName>
    </recommendedName>
    <alternativeName>
        <fullName evidence="3">Polyadenylate-specific ribonuclease</fullName>
    </alternativeName>
</protein>
<dbReference type="Gene3D" id="3.30.70.330">
    <property type="match status" value="1"/>
</dbReference>
<dbReference type="InterPro" id="IPR036397">
    <property type="entry name" value="RNaseH_sf"/>
</dbReference>
<evidence type="ECO:0000313" key="7">
    <source>
        <dbReference type="Proteomes" id="UP001195914"/>
    </source>
</evidence>
<sequence>MYPSAKIIPIGTSELTRVRLLPCTRYKWESRASSFDIKLGSFPCRGEFSGRPSSFQNRNESSETNEGGHRKSGVATSLTHVYRNVRNRGSYRGFCSASTSRLTWKEHATEVLAVIRECDFVALDVEYTGLHLKDDRFIGVENCYEAHASGARQFVPCQIGLTAAKYLQDGLWKITPTSVYTLPSAKKFFKVSTSTLQFLRDNNFDFNTWIRHGVEHLTPSEERERKASIERRIAELDQVMTSDSPASAAEPVEFDLSTLTADDRSVAEEILARIKEWIATGSNAPLEIEMDNAFQRLLMHTIIGQQFPHVYSHSTRRGDEKIICIYKSRAELHAGQKEMLELELQRIDEEIGVRLFFDEIIKHDKIIVGHNCFYDLLHVYQTFYGELPDSVEVFKKRWTEKFRSTLDTKYIAEFHDAVVATQYSATLKALFDHMCAMETKYDTKLRFDVQPLPGTSWSFPSAVLPLLSKESFTRASYEPYDTTSVSRCAVEQSHDAGYDSLMTCIVFILQASRILGAKYLNWEKLISADGSSGLKTQLLLEAISSVNNCIRLVKSQPNSINLANGSEGDMARYFFMSGYPNSWKKWDIMKVWSPLWVSVSVIDDTSCWIIVKNDQDIKNINLIYRMMKNPQFTLQTYEQSKTIATPKASE</sequence>
<comment type="caution">
    <text evidence="6">The sequence shown here is derived from an EMBL/GenBank/DDBJ whole genome shotgun (WGS) entry which is preliminary data.</text>
</comment>
<keyword evidence="7" id="KW-1185">Reference proteome</keyword>
<proteinExistence type="inferred from homology"/>
<evidence type="ECO:0000256" key="2">
    <source>
        <dbReference type="ARBA" id="ARBA00015918"/>
    </source>
</evidence>
<dbReference type="Gene3D" id="3.30.1370.50">
    <property type="entry name" value="R3H-like domain"/>
    <property type="match status" value="1"/>
</dbReference>
<organism evidence="6 7">
    <name type="scientific">Babesia divergens</name>
    <dbReference type="NCBI Taxonomy" id="32595"/>
    <lineage>
        <taxon>Eukaryota</taxon>
        <taxon>Sar</taxon>
        <taxon>Alveolata</taxon>
        <taxon>Apicomplexa</taxon>
        <taxon>Aconoidasida</taxon>
        <taxon>Piroplasmida</taxon>
        <taxon>Babesiidae</taxon>
        <taxon>Babesia</taxon>
    </lineage>
</organism>
<evidence type="ECO:0000256" key="3">
    <source>
        <dbReference type="ARBA" id="ARBA00031923"/>
    </source>
</evidence>
<reference evidence="6" key="1">
    <citation type="journal article" date="2014" name="Nucleic Acids Res.">
        <title>The evolutionary dynamics of variant antigen genes in Babesia reveal a history of genomic innovation underlying host-parasite interaction.</title>
        <authorList>
            <person name="Jackson A.P."/>
            <person name="Otto T.D."/>
            <person name="Darby A."/>
            <person name="Ramaprasad A."/>
            <person name="Xia D."/>
            <person name="Echaide I.E."/>
            <person name="Farber M."/>
            <person name="Gahlot S."/>
            <person name="Gamble J."/>
            <person name="Gupta D."/>
            <person name="Gupta Y."/>
            <person name="Jackson L."/>
            <person name="Malandrin L."/>
            <person name="Malas T.B."/>
            <person name="Moussa E."/>
            <person name="Nair M."/>
            <person name="Reid A.J."/>
            <person name="Sanders M."/>
            <person name="Sharma J."/>
            <person name="Tracey A."/>
            <person name="Quail M.A."/>
            <person name="Weir W."/>
            <person name="Wastling J.M."/>
            <person name="Hall N."/>
            <person name="Willadsen P."/>
            <person name="Lingelbach K."/>
            <person name="Shiels B."/>
            <person name="Tait A."/>
            <person name="Berriman M."/>
            <person name="Allred D.R."/>
            <person name="Pain A."/>
        </authorList>
    </citation>
    <scope>NUCLEOTIDE SEQUENCE</scope>
    <source>
        <strain evidence="6">1802A</strain>
    </source>
</reference>
<reference evidence="6" key="2">
    <citation type="submission" date="2021-05" db="EMBL/GenBank/DDBJ databases">
        <authorList>
            <person name="Pain A."/>
        </authorList>
    </citation>
    <scope>NUCLEOTIDE SEQUENCE</scope>
    <source>
        <strain evidence="6">1802A</strain>
    </source>
</reference>
<comment type="similarity">
    <text evidence="1">Belongs to the CAF1 family.</text>
</comment>
<dbReference type="SUPFAM" id="SSF82708">
    <property type="entry name" value="R3H domain"/>
    <property type="match status" value="1"/>
</dbReference>